<organism evidence="1">
    <name type="scientific">Siphoviridae sp. ct5Px37</name>
    <dbReference type="NCBI Taxonomy" id="2826293"/>
    <lineage>
        <taxon>Viruses</taxon>
        <taxon>Duplodnaviria</taxon>
        <taxon>Heunggongvirae</taxon>
        <taxon>Uroviricota</taxon>
        <taxon>Caudoviricetes</taxon>
    </lineage>
</organism>
<sequence>MFELTINDTVYPFRFGMGFLREINKRVEMTYDEDTGAKRNIGLYYTIIDLMDGVLETLEDVLLAANQSEHPRLQRTALDAYLEDENTDVDQLFADVLDFFERANCTKNTLTKVREFVEKRQAEQAAQN</sequence>
<name>A0A8S5N3I0_9CAUD</name>
<dbReference type="Pfam" id="PF12363">
    <property type="entry name" value="Phage_TAC_12"/>
    <property type="match status" value="1"/>
</dbReference>
<proteinExistence type="predicted"/>
<dbReference type="EMBL" id="BK015055">
    <property type="protein sequence ID" value="DAD89169.1"/>
    <property type="molecule type" value="Genomic_DNA"/>
</dbReference>
<dbReference type="InterPro" id="IPR024410">
    <property type="entry name" value="Phage_TAC_12"/>
</dbReference>
<evidence type="ECO:0000313" key="1">
    <source>
        <dbReference type="EMBL" id="DAD89169.1"/>
    </source>
</evidence>
<accession>A0A8S5N3I0</accession>
<protein>
    <submittedName>
        <fullName evidence="1">Tail assembly chaperone</fullName>
    </submittedName>
</protein>
<reference evidence="1" key="1">
    <citation type="journal article" date="2021" name="Proc. Natl. Acad. Sci. U.S.A.">
        <title>A Catalog of Tens of Thousands of Viruses from Human Metagenomes Reveals Hidden Associations with Chronic Diseases.</title>
        <authorList>
            <person name="Tisza M.J."/>
            <person name="Buck C.B."/>
        </authorList>
    </citation>
    <scope>NUCLEOTIDE SEQUENCE</scope>
    <source>
        <strain evidence="1">Ct5Px37</strain>
    </source>
</reference>